<dbReference type="PANTHER" id="PTHR45951">
    <property type="entry name" value="PROTEIN DISPATCHED-RELATED"/>
    <property type="match status" value="1"/>
</dbReference>
<dbReference type="PANTHER" id="PTHR45951:SF8">
    <property type="entry name" value="CHE-14 PROTEIN"/>
    <property type="match status" value="1"/>
</dbReference>
<dbReference type="InterPro" id="IPR052081">
    <property type="entry name" value="Dispatched_Hh_regulator"/>
</dbReference>
<proteinExistence type="predicted"/>
<feature type="transmembrane region" description="Helical" evidence="6">
    <location>
        <begin position="12"/>
        <end position="33"/>
    </location>
</feature>
<dbReference type="GO" id="GO:0007224">
    <property type="term" value="P:smoothened signaling pathway"/>
    <property type="evidence" value="ECO:0007669"/>
    <property type="project" value="TreeGrafter"/>
</dbReference>
<dbReference type="WBParaSite" id="ASIM_0000656201-mRNA-1">
    <property type="protein sequence ID" value="ASIM_0000656201-mRNA-1"/>
    <property type="gene ID" value="ASIM_0000656201"/>
</dbReference>
<evidence type="ECO:0000256" key="2">
    <source>
        <dbReference type="ARBA" id="ARBA00022692"/>
    </source>
</evidence>
<dbReference type="GO" id="GO:0016020">
    <property type="term" value="C:membrane"/>
    <property type="evidence" value="ECO:0007669"/>
    <property type="project" value="UniProtKB-SubCell"/>
</dbReference>
<keyword evidence="3 6" id="KW-1133">Transmembrane helix</keyword>
<dbReference type="Gene3D" id="1.20.1640.10">
    <property type="entry name" value="Multidrug efflux transporter AcrB transmembrane domain"/>
    <property type="match status" value="1"/>
</dbReference>
<keyword evidence="4 6" id="KW-0472">Membrane</keyword>
<feature type="transmembrane region" description="Helical" evidence="6">
    <location>
        <begin position="40"/>
        <end position="63"/>
    </location>
</feature>
<comment type="subcellular location">
    <subcellularLocation>
        <location evidence="1">Membrane</location>
        <topology evidence="1">Multi-pass membrane protein</topology>
    </subcellularLocation>
</comment>
<dbReference type="SUPFAM" id="SSF82866">
    <property type="entry name" value="Multidrug efflux transporter AcrB transmembrane domain"/>
    <property type="match status" value="1"/>
</dbReference>
<feature type="transmembrane region" description="Helical" evidence="6">
    <location>
        <begin position="69"/>
        <end position="88"/>
    </location>
</feature>
<protein>
    <submittedName>
        <fullName evidence="7">Protein dispatched (inferred by orthology to a D. melanogaster protein)</fullName>
    </submittedName>
</protein>
<dbReference type="GO" id="GO:0022857">
    <property type="term" value="F:transmembrane transporter activity"/>
    <property type="evidence" value="ECO:0007669"/>
    <property type="project" value="TreeGrafter"/>
</dbReference>
<organism evidence="7">
    <name type="scientific">Anisakis simplex</name>
    <name type="common">Herring worm</name>
    <dbReference type="NCBI Taxonomy" id="6269"/>
    <lineage>
        <taxon>Eukaryota</taxon>
        <taxon>Metazoa</taxon>
        <taxon>Ecdysozoa</taxon>
        <taxon>Nematoda</taxon>
        <taxon>Chromadorea</taxon>
        <taxon>Rhabditida</taxon>
        <taxon>Spirurina</taxon>
        <taxon>Ascaridomorpha</taxon>
        <taxon>Ascaridoidea</taxon>
        <taxon>Anisakidae</taxon>
        <taxon>Anisakis</taxon>
        <taxon>Anisakis simplex complex</taxon>
    </lineage>
</organism>
<evidence type="ECO:0000256" key="4">
    <source>
        <dbReference type="ARBA" id="ARBA00023136"/>
    </source>
</evidence>
<evidence type="ECO:0000256" key="6">
    <source>
        <dbReference type="SAM" id="Phobius"/>
    </source>
</evidence>
<keyword evidence="5" id="KW-0325">Glycoprotein</keyword>
<evidence type="ECO:0000256" key="5">
    <source>
        <dbReference type="ARBA" id="ARBA00023180"/>
    </source>
</evidence>
<name>A0A0M3JG08_ANISI</name>
<feature type="transmembrane region" description="Helical" evidence="6">
    <location>
        <begin position="108"/>
        <end position="128"/>
    </location>
</feature>
<feature type="transmembrane region" description="Helical" evidence="6">
    <location>
        <begin position="148"/>
        <end position="164"/>
    </location>
</feature>
<sequence length="198" mass="21616">LMCIWFDLLASILWDCRQSVALSFVVVAIFALIHIRFVSVMALLSIVVIVVCSVAFVVQLGWVIGVLEAVILVLVVGLSFDFTLHYGASIPRKGCAKHRVTVAIQKSAIPVALAALSSIIAGVTMLAAETHAFYQVGVFLVTSTSVSWLYSTFFFLPLLTFFLSSSKECVHCTKETRCIFPLATTTDITLHMNGHMAK</sequence>
<evidence type="ECO:0000313" key="7">
    <source>
        <dbReference type="WBParaSite" id="ASIM_0000656201-mRNA-1"/>
    </source>
</evidence>
<keyword evidence="2 6" id="KW-0812">Transmembrane</keyword>
<accession>A0A0M3JG08</accession>
<reference evidence="7" key="1">
    <citation type="submission" date="2017-02" db="UniProtKB">
        <authorList>
            <consortium name="WormBaseParasite"/>
        </authorList>
    </citation>
    <scope>IDENTIFICATION</scope>
</reference>
<evidence type="ECO:0000256" key="1">
    <source>
        <dbReference type="ARBA" id="ARBA00004141"/>
    </source>
</evidence>
<evidence type="ECO:0000256" key="3">
    <source>
        <dbReference type="ARBA" id="ARBA00022989"/>
    </source>
</evidence>
<dbReference type="AlphaFoldDB" id="A0A0M3JG08"/>